<evidence type="ECO:0000313" key="2">
    <source>
        <dbReference type="EMBL" id="NEN22006.1"/>
    </source>
</evidence>
<dbReference type="InterPro" id="IPR013740">
    <property type="entry name" value="Redoxin"/>
</dbReference>
<evidence type="ECO:0000259" key="1">
    <source>
        <dbReference type="PROSITE" id="PS51352"/>
    </source>
</evidence>
<organism evidence="2 3">
    <name type="scientific">Cryomorpha ignava</name>
    <dbReference type="NCBI Taxonomy" id="101383"/>
    <lineage>
        <taxon>Bacteria</taxon>
        <taxon>Pseudomonadati</taxon>
        <taxon>Bacteroidota</taxon>
        <taxon>Flavobacteriia</taxon>
        <taxon>Flavobacteriales</taxon>
        <taxon>Cryomorphaceae</taxon>
        <taxon>Cryomorpha</taxon>
    </lineage>
</organism>
<dbReference type="Gene3D" id="3.40.30.10">
    <property type="entry name" value="Glutaredoxin"/>
    <property type="match status" value="1"/>
</dbReference>
<dbReference type="EMBL" id="JAAGVY010000001">
    <property type="protein sequence ID" value="NEN22006.1"/>
    <property type="molecule type" value="Genomic_DNA"/>
</dbReference>
<dbReference type="RefSeq" id="WP_163282725.1">
    <property type="nucleotide sequence ID" value="NZ_JAAGVY010000001.1"/>
</dbReference>
<comment type="caution">
    <text evidence="2">The sequence shown here is derived from an EMBL/GenBank/DDBJ whole genome shotgun (WGS) entry which is preliminary data.</text>
</comment>
<dbReference type="PROSITE" id="PS51352">
    <property type="entry name" value="THIOREDOXIN_2"/>
    <property type="match status" value="1"/>
</dbReference>
<accession>A0A7K3WK47</accession>
<proteinExistence type="predicted"/>
<name>A0A7K3WK47_9FLAO</name>
<evidence type="ECO:0000313" key="3">
    <source>
        <dbReference type="Proteomes" id="UP000486602"/>
    </source>
</evidence>
<dbReference type="SUPFAM" id="SSF52833">
    <property type="entry name" value="Thioredoxin-like"/>
    <property type="match status" value="1"/>
</dbReference>
<dbReference type="PANTHER" id="PTHR43640">
    <property type="entry name" value="OS07G0260300 PROTEIN"/>
    <property type="match status" value="1"/>
</dbReference>
<gene>
    <name evidence="2" type="ORF">G3O08_00620</name>
</gene>
<dbReference type="InterPro" id="IPR013766">
    <property type="entry name" value="Thioredoxin_domain"/>
</dbReference>
<dbReference type="InterPro" id="IPR036249">
    <property type="entry name" value="Thioredoxin-like_sf"/>
</dbReference>
<dbReference type="Pfam" id="PF08534">
    <property type="entry name" value="Redoxin"/>
    <property type="match status" value="1"/>
</dbReference>
<sequence>MKNTVKNLSFENINKVLLAGVLSVAAFLSVLAFSYSEKASNEILNIGTIAPEQSLKMTDVSGSKVSLNTVAKKKGLLVIFNSNNCPFVVGNGSKSEGWDGRYPELYDLASQSDIGMVLVNSNEAHREKGESMDDMKAGYEKRGFKGYYALDDNHVLADAFGALTTPHVFLFDENMKLIYRGAIDDSVDSTKDVKEAYLKNAIQAHLSGNEIEPNSTRQLGCSIKRVKV</sequence>
<reference evidence="2 3" key="1">
    <citation type="submission" date="2020-02" db="EMBL/GenBank/DDBJ databases">
        <title>Out from the shadows clarifying the taxonomy of the family Cryomorphaceae and related taxa by utilizing the GTDB taxonomic framework.</title>
        <authorList>
            <person name="Bowman J.P."/>
        </authorList>
    </citation>
    <scope>NUCLEOTIDE SEQUENCE [LARGE SCALE GENOMIC DNA]</scope>
    <source>
        <strain evidence="2 3">QSSC 1-22</strain>
    </source>
</reference>
<dbReference type="AlphaFoldDB" id="A0A7K3WK47"/>
<dbReference type="PANTHER" id="PTHR43640:SF1">
    <property type="entry name" value="THIOREDOXIN-DEPENDENT PEROXIREDOXIN"/>
    <property type="match status" value="1"/>
</dbReference>
<dbReference type="InterPro" id="IPR047262">
    <property type="entry name" value="PRX-like1"/>
</dbReference>
<feature type="domain" description="Thioredoxin" evidence="1">
    <location>
        <begin position="44"/>
        <end position="207"/>
    </location>
</feature>
<protein>
    <submittedName>
        <fullName evidence="2">Redoxin family protein</fullName>
    </submittedName>
</protein>
<dbReference type="GO" id="GO:0016491">
    <property type="term" value="F:oxidoreductase activity"/>
    <property type="evidence" value="ECO:0007669"/>
    <property type="project" value="InterPro"/>
</dbReference>
<dbReference type="Proteomes" id="UP000486602">
    <property type="component" value="Unassembled WGS sequence"/>
</dbReference>
<keyword evidence="3" id="KW-1185">Reference proteome</keyword>